<proteinExistence type="predicted"/>
<protein>
    <recommendedName>
        <fullName evidence="1">Tail specific protease domain-containing protein</fullName>
    </recommendedName>
</protein>
<dbReference type="Pfam" id="PF03572">
    <property type="entry name" value="Peptidase_S41"/>
    <property type="match status" value="1"/>
</dbReference>
<dbReference type="EMBL" id="SRJC01000004">
    <property type="protein sequence ID" value="TGB02030.1"/>
    <property type="molecule type" value="Genomic_DNA"/>
</dbReference>
<evidence type="ECO:0000313" key="2">
    <source>
        <dbReference type="EMBL" id="TGB02030.1"/>
    </source>
</evidence>
<feature type="domain" description="Tail specific protease" evidence="1">
    <location>
        <begin position="178"/>
        <end position="392"/>
    </location>
</feature>
<dbReference type="InterPro" id="IPR005151">
    <property type="entry name" value="Tail-specific_protease"/>
</dbReference>
<comment type="caution">
    <text evidence="2">The sequence shown here is derived from an EMBL/GenBank/DDBJ whole genome shotgun (WGS) entry which is preliminary data.</text>
</comment>
<reference evidence="2 3" key="1">
    <citation type="journal article" date="2003" name="Int. J. Syst. Evol. Microbiol.">
        <title>Halobacillus salinus sp. nov., isolated from a salt lake on the coast of the East Sea in Korea.</title>
        <authorList>
            <person name="Yoon J.H."/>
            <person name="Kang K.H."/>
            <person name="Park Y.H."/>
        </authorList>
    </citation>
    <scope>NUCLEOTIDE SEQUENCE [LARGE SCALE GENOMIC DNA]</scope>
    <source>
        <strain evidence="2 3">HSL-3</strain>
    </source>
</reference>
<keyword evidence="3" id="KW-1185">Reference proteome</keyword>
<evidence type="ECO:0000313" key="3">
    <source>
        <dbReference type="Proteomes" id="UP000297982"/>
    </source>
</evidence>
<dbReference type="GO" id="GO:0006508">
    <property type="term" value="P:proteolysis"/>
    <property type="evidence" value="ECO:0007669"/>
    <property type="project" value="InterPro"/>
</dbReference>
<dbReference type="GO" id="GO:0008236">
    <property type="term" value="F:serine-type peptidase activity"/>
    <property type="evidence" value="ECO:0007669"/>
    <property type="project" value="InterPro"/>
</dbReference>
<dbReference type="RefSeq" id="WP_135328295.1">
    <property type="nucleotide sequence ID" value="NZ_SRJC01000004.1"/>
</dbReference>
<gene>
    <name evidence="2" type="ORF">E4663_15475</name>
</gene>
<dbReference type="InterPro" id="IPR029045">
    <property type="entry name" value="ClpP/crotonase-like_dom_sf"/>
</dbReference>
<dbReference type="Proteomes" id="UP000297982">
    <property type="component" value="Unassembled WGS sequence"/>
</dbReference>
<sequence length="423" mass="48481">MYDEIFETVVQITHHDYAGCIDKKGWDHPAYFREQIATRQLNDQSFEALMQDYLRDYQELHMGFRRLEQESQRDVGFTVRRYEDSLYVTSSQQEKRIQVGDRIVALDGETIEQAAKRHARELKASHHEREDWSGVLLDTSEVEVIASSGGGRTLALQAFTKLPHTPSYKIESVEDTLILTMTDFWNHDAITELIRHNEGRFQNAKKLIIDVRTNKGGSDLAYSELLPYLFKGSHVDLRDFGDKAYTLCTERNVDLRVELMDQVLQTIEDEKTRHQIDVMVRELKKNRGNGFVELDLSEIEDNMSFDTKQGPEEVVVLSDVFCGSSGDSFVETVKHSDKVTVIGRPTLGMNDYANVAMMTMEEKFQFWYPTSKSSAVDEGNGMGGVGIQPDVYIPWTPEHLDKDVDLERSMEVLENFTHKGSNI</sequence>
<evidence type="ECO:0000259" key="1">
    <source>
        <dbReference type="Pfam" id="PF03572"/>
    </source>
</evidence>
<dbReference type="SUPFAM" id="SSF52096">
    <property type="entry name" value="ClpP/crotonase"/>
    <property type="match status" value="1"/>
</dbReference>
<accession>A0A4Z0GY12</accession>
<dbReference type="Gene3D" id="3.90.226.10">
    <property type="entry name" value="2-enoyl-CoA Hydratase, Chain A, domain 1"/>
    <property type="match status" value="1"/>
</dbReference>
<organism evidence="2 3">
    <name type="scientific">Halobacillus salinus</name>
    <dbReference type="NCBI Taxonomy" id="192814"/>
    <lineage>
        <taxon>Bacteria</taxon>
        <taxon>Bacillati</taxon>
        <taxon>Bacillota</taxon>
        <taxon>Bacilli</taxon>
        <taxon>Bacillales</taxon>
        <taxon>Bacillaceae</taxon>
        <taxon>Halobacillus</taxon>
    </lineage>
</organism>
<name>A0A4Z0GY12_9BACI</name>
<dbReference type="AlphaFoldDB" id="A0A4Z0GY12"/>